<dbReference type="GO" id="GO:0043195">
    <property type="term" value="C:terminal bouton"/>
    <property type="evidence" value="ECO:0007669"/>
    <property type="project" value="TreeGrafter"/>
</dbReference>
<feature type="chain" id="PRO_5022986900" evidence="4">
    <location>
        <begin position="32"/>
        <end position="274"/>
    </location>
</feature>
<protein>
    <submittedName>
        <fullName evidence="5">Low-density lipoprotein (LDL) receptor class A repeat,Low-density lipoprotein (LDL) receptor class A</fullName>
    </submittedName>
</protein>
<dbReference type="Gene3D" id="2.40.128.620">
    <property type="match status" value="1"/>
</dbReference>
<evidence type="ECO:0000256" key="3">
    <source>
        <dbReference type="SAM" id="MobiDB-lite"/>
    </source>
</evidence>
<accession>A0A5E4MTX5</accession>
<sequence length="274" mass="30126">MLLKRRLRLGGGLLALGFVALFSGHPPPVRGDRTGTVVAQHNLESHQYKDSRKCSWSASAFGCGGGGGGYGSNSKRTTVSATKRHHAADKRIRSGGGGGGGRVGGEDRTDSDLDLNGNTNFDYNSYDGGGGGYNMDDNDYNTYDQVELINEPRDRMMPVVYNPRPMTYMQPPPSLQHLPLLNRQQIQSQYDMPPPYQVPIIECPATNDGFERFACPTADGEGRFKCIDDHVLCDGYIDCPNADDEDPKNCFFFKTTKAHLDILADALLRWARGR</sequence>
<dbReference type="InterPro" id="IPR023415">
    <property type="entry name" value="LDLR_class-A_CS"/>
</dbReference>
<feature type="signal peptide" evidence="4">
    <location>
        <begin position="1"/>
        <end position="31"/>
    </location>
</feature>
<dbReference type="PROSITE" id="PS01209">
    <property type="entry name" value="LDLRA_1"/>
    <property type="match status" value="1"/>
</dbReference>
<organism evidence="5 6">
    <name type="scientific">Cinara cedri</name>
    <dbReference type="NCBI Taxonomy" id="506608"/>
    <lineage>
        <taxon>Eukaryota</taxon>
        <taxon>Metazoa</taxon>
        <taxon>Ecdysozoa</taxon>
        <taxon>Arthropoda</taxon>
        <taxon>Hexapoda</taxon>
        <taxon>Insecta</taxon>
        <taxon>Pterygota</taxon>
        <taxon>Neoptera</taxon>
        <taxon>Paraneoptera</taxon>
        <taxon>Hemiptera</taxon>
        <taxon>Sternorrhyncha</taxon>
        <taxon>Aphidomorpha</taxon>
        <taxon>Aphidoidea</taxon>
        <taxon>Aphididae</taxon>
        <taxon>Lachninae</taxon>
        <taxon>Cinara</taxon>
    </lineage>
</organism>
<dbReference type="SUPFAM" id="SSF57424">
    <property type="entry name" value="LDL receptor-like module"/>
    <property type="match status" value="1"/>
</dbReference>
<dbReference type="GO" id="GO:0030297">
    <property type="term" value="F:transmembrane receptor protein tyrosine kinase activator activity"/>
    <property type="evidence" value="ECO:0007669"/>
    <property type="project" value="TreeGrafter"/>
</dbReference>
<dbReference type="InterPro" id="IPR036055">
    <property type="entry name" value="LDL_receptor-like_sf"/>
</dbReference>
<dbReference type="GO" id="GO:0043410">
    <property type="term" value="P:positive regulation of MAPK cascade"/>
    <property type="evidence" value="ECO:0007669"/>
    <property type="project" value="TreeGrafter"/>
</dbReference>
<keyword evidence="1" id="KW-1015">Disulfide bond</keyword>
<gene>
    <name evidence="5" type="ORF">CINCED_3A004623</name>
</gene>
<dbReference type="PANTHER" id="PTHR21105">
    <property type="entry name" value="GH16255P"/>
    <property type="match status" value="1"/>
</dbReference>
<feature type="compositionally biased region" description="Polar residues" evidence="3">
    <location>
        <begin position="72"/>
        <end position="81"/>
    </location>
</feature>
<evidence type="ECO:0000313" key="6">
    <source>
        <dbReference type="Proteomes" id="UP000325440"/>
    </source>
</evidence>
<dbReference type="Proteomes" id="UP000325440">
    <property type="component" value="Unassembled WGS sequence"/>
</dbReference>
<reference evidence="5 6" key="1">
    <citation type="submission" date="2019-08" db="EMBL/GenBank/DDBJ databases">
        <authorList>
            <person name="Alioto T."/>
            <person name="Alioto T."/>
            <person name="Gomez Garrido J."/>
        </authorList>
    </citation>
    <scope>NUCLEOTIDE SEQUENCE [LARGE SCALE GENOMIC DNA]</scope>
</reference>
<dbReference type="AlphaFoldDB" id="A0A5E4MTX5"/>
<dbReference type="SMART" id="SM00192">
    <property type="entry name" value="LDLa"/>
    <property type="match status" value="1"/>
</dbReference>
<feature type="region of interest" description="Disordered" evidence="3">
    <location>
        <begin position="70"/>
        <end position="118"/>
    </location>
</feature>
<proteinExistence type="predicted"/>
<evidence type="ECO:0000256" key="2">
    <source>
        <dbReference type="PROSITE-ProRule" id="PRU00124"/>
    </source>
</evidence>
<dbReference type="CDD" id="cd00112">
    <property type="entry name" value="LDLa"/>
    <property type="match status" value="1"/>
</dbReference>
<keyword evidence="6" id="KW-1185">Reference proteome</keyword>
<comment type="caution">
    <text evidence="2">Lacks conserved residue(s) required for the propagation of feature annotation.</text>
</comment>
<dbReference type="OrthoDB" id="6417936at2759"/>
<evidence type="ECO:0000256" key="4">
    <source>
        <dbReference type="SAM" id="SignalP"/>
    </source>
</evidence>
<dbReference type="PANTHER" id="PTHR21105:SF0">
    <property type="entry name" value="GH16255P"/>
    <property type="match status" value="1"/>
</dbReference>
<keyword evidence="5" id="KW-0675">Receptor</keyword>
<keyword evidence="4" id="KW-0732">Signal</keyword>
<evidence type="ECO:0000313" key="5">
    <source>
        <dbReference type="EMBL" id="VVC35748.1"/>
    </source>
</evidence>
<feature type="compositionally biased region" description="Gly residues" evidence="3">
    <location>
        <begin position="94"/>
        <end position="103"/>
    </location>
</feature>
<dbReference type="EMBL" id="CABPRJ010001428">
    <property type="protein sequence ID" value="VVC35748.1"/>
    <property type="molecule type" value="Genomic_DNA"/>
</dbReference>
<dbReference type="InterPro" id="IPR002172">
    <property type="entry name" value="LDrepeatLR_classA_rpt"/>
</dbReference>
<name>A0A5E4MTX5_9HEMI</name>
<dbReference type="PROSITE" id="PS50068">
    <property type="entry name" value="LDLRA_2"/>
    <property type="match status" value="1"/>
</dbReference>
<evidence type="ECO:0000256" key="1">
    <source>
        <dbReference type="ARBA" id="ARBA00023157"/>
    </source>
</evidence>
<keyword evidence="5" id="KW-0449">Lipoprotein</keyword>